<dbReference type="Proteomes" id="UP000324222">
    <property type="component" value="Unassembled WGS sequence"/>
</dbReference>
<dbReference type="EMBL" id="VSRR010004318">
    <property type="protein sequence ID" value="MPC39294.1"/>
    <property type="molecule type" value="Genomic_DNA"/>
</dbReference>
<keyword evidence="2" id="KW-1185">Reference proteome</keyword>
<sequence>MAGNAGQRNTSLLTSFTESSVHSTSQGSLHTHTHTHRTLRHSQAFPGAGTTDHSSRKHVPWSVSHQSCLARALLQSLSPACFMPKGYTHLLLNENIVMTIIFSHQGHLRPKTNVRIRIVTDEVILTIAGRPHHLQDRGFGEACGVACQY</sequence>
<gene>
    <name evidence="1" type="ORF">E2C01_032825</name>
</gene>
<comment type="caution">
    <text evidence="1">The sequence shown here is derived from an EMBL/GenBank/DDBJ whole genome shotgun (WGS) entry which is preliminary data.</text>
</comment>
<reference evidence="1 2" key="1">
    <citation type="submission" date="2019-05" db="EMBL/GenBank/DDBJ databases">
        <title>Another draft genome of Portunus trituberculatus and its Hox gene families provides insights of decapod evolution.</title>
        <authorList>
            <person name="Jeong J.-H."/>
            <person name="Song I."/>
            <person name="Kim S."/>
            <person name="Choi T."/>
            <person name="Kim D."/>
            <person name="Ryu S."/>
            <person name="Kim W."/>
        </authorList>
    </citation>
    <scope>NUCLEOTIDE SEQUENCE [LARGE SCALE GENOMIC DNA]</scope>
    <source>
        <tissue evidence="1">Muscle</tissue>
    </source>
</reference>
<accession>A0A5B7F3Y1</accession>
<dbReference type="AlphaFoldDB" id="A0A5B7F3Y1"/>
<organism evidence="1 2">
    <name type="scientific">Portunus trituberculatus</name>
    <name type="common">Swimming crab</name>
    <name type="synonym">Neptunus trituberculatus</name>
    <dbReference type="NCBI Taxonomy" id="210409"/>
    <lineage>
        <taxon>Eukaryota</taxon>
        <taxon>Metazoa</taxon>
        <taxon>Ecdysozoa</taxon>
        <taxon>Arthropoda</taxon>
        <taxon>Crustacea</taxon>
        <taxon>Multicrustacea</taxon>
        <taxon>Malacostraca</taxon>
        <taxon>Eumalacostraca</taxon>
        <taxon>Eucarida</taxon>
        <taxon>Decapoda</taxon>
        <taxon>Pleocyemata</taxon>
        <taxon>Brachyura</taxon>
        <taxon>Eubrachyura</taxon>
        <taxon>Portunoidea</taxon>
        <taxon>Portunidae</taxon>
        <taxon>Portuninae</taxon>
        <taxon>Portunus</taxon>
    </lineage>
</organism>
<protein>
    <submittedName>
        <fullName evidence="1">Uncharacterized protein</fullName>
    </submittedName>
</protein>
<name>A0A5B7F3Y1_PORTR</name>
<evidence type="ECO:0000313" key="2">
    <source>
        <dbReference type="Proteomes" id="UP000324222"/>
    </source>
</evidence>
<evidence type="ECO:0000313" key="1">
    <source>
        <dbReference type="EMBL" id="MPC39294.1"/>
    </source>
</evidence>
<proteinExistence type="predicted"/>